<dbReference type="InterPro" id="IPR006975">
    <property type="entry name" value="NifQ"/>
</dbReference>
<gene>
    <name evidence="1" type="ordered locus">Selin_0075</name>
</gene>
<dbReference type="Proteomes" id="UP000002572">
    <property type="component" value="Chromosome"/>
</dbReference>
<proteinExistence type="predicted"/>
<dbReference type="STRING" id="653733.Selin_0075"/>
<accession>E6W4V6</accession>
<dbReference type="EMBL" id="CP002432">
    <property type="protein sequence ID" value="ADU64834.1"/>
    <property type="molecule type" value="Genomic_DNA"/>
</dbReference>
<dbReference type="InParanoid" id="E6W4V6"/>
<dbReference type="GO" id="GO:0030151">
    <property type="term" value="F:molybdenum ion binding"/>
    <property type="evidence" value="ECO:0007669"/>
    <property type="project" value="InterPro"/>
</dbReference>
<reference evidence="1 2" key="1">
    <citation type="submission" date="2010-12" db="EMBL/GenBank/DDBJ databases">
        <title>Complete sequence of Desulfurispirillum indicum S5.</title>
        <authorList>
            <consortium name="US DOE Joint Genome Institute"/>
            <person name="Lucas S."/>
            <person name="Copeland A."/>
            <person name="Lapidus A."/>
            <person name="Cheng J.-F."/>
            <person name="Goodwin L."/>
            <person name="Pitluck S."/>
            <person name="Chertkov O."/>
            <person name="Held B."/>
            <person name="Detter J.C."/>
            <person name="Han C."/>
            <person name="Tapia R."/>
            <person name="Land M."/>
            <person name="Hauser L."/>
            <person name="Kyrpides N."/>
            <person name="Ivanova N."/>
            <person name="Mikhailova N."/>
            <person name="Haggblom M."/>
            <person name="Rauschenbach I."/>
            <person name="Bini E."/>
            <person name="Woyke T."/>
        </authorList>
    </citation>
    <scope>NUCLEOTIDE SEQUENCE [LARGE SCALE GENOMIC DNA]</scope>
    <source>
        <strain evidence="2">ATCC BAA-1389 / DSM 22839 / S5</strain>
    </source>
</reference>
<dbReference type="KEGG" id="din:Selin_0075"/>
<keyword evidence="2" id="KW-1185">Reference proteome</keyword>
<dbReference type="GO" id="GO:0009399">
    <property type="term" value="P:nitrogen fixation"/>
    <property type="evidence" value="ECO:0007669"/>
    <property type="project" value="InterPro"/>
</dbReference>
<dbReference type="Pfam" id="PF04891">
    <property type="entry name" value="NifQ"/>
    <property type="match status" value="1"/>
</dbReference>
<sequence length="142" mass="16416">MLFPACCSRPSRQNTCLFSCRIVDSRIWRHTVNTSSPYPYREMEEALRQLLAEHGSNDYARHELAPLIAAKSLLMNHLYEDLGLASRKEMNALMQEHFPALAARKPENIRWKKYLYDLLGKTAPACGMCQDFDECFDCQIVQ</sequence>
<organism evidence="1 2">
    <name type="scientific">Desulfurispirillum indicum (strain ATCC BAA-1389 / DSM 22839 / S5)</name>
    <dbReference type="NCBI Taxonomy" id="653733"/>
    <lineage>
        <taxon>Bacteria</taxon>
        <taxon>Pseudomonadati</taxon>
        <taxon>Chrysiogenota</taxon>
        <taxon>Chrysiogenia</taxon>
        <taxon>Chrysiogenales</taxon>
        <taxon>Chrysiogenaceae</taxon>
        <taxon>Desulfurispirillum</taxon>
    </lineage>
</organism>
<evidence type="ECO:0000313" key="2">
    <source>
        <dbReference type="Proteomes" id="UP000002572"/>
    </source>
</evidence>
<name>E6W4V6_DESIS</name>
<evidence type="ECO:0000313" key="1">
    <source>
        <dbReference type="EMBL" id="ADU64834.1"/>
    </source>
</evidence>
<protein>
    <submittedName>
        <fullName evidence="1">NifQ family protein</fullName>
    </submittedName>
</protein>
<dbReference type="AlphaFoldDB" id="E6W4V6"/>
<dbReference type="HOGENOM" id="CLU_094545_3_0_0"/>